<sequence>MNIKMNEIELKQVYTYNKDAITSLDYANNLACKHGLSSWNSNEFEPELTKMVKKGIVSKIYDFVTDGFREALYEFQDGNQITFHGENHMKTKLYYNY</sequence>
<reference evidence="1 2" key="1">
    <citation type="submission" date="2017-07" db="EMBL/GenBank/DDBJ databases">
        <title>Isolation and whole genome analysis of endospore-forming bacteria from heroin.</title>
        <authorList>
            <person name="Kalinowski J."/>
            <person name="Ahrens B."/>
            <person name="Al-Dilaimi A."/>
            <person name="Winkler A."/>
            <person name="Wibberg D."/>
            <person name="Schleenbecker U."/>
            <person name="Ruckert C."/>
            <person name="Wolfel R."/>
            <person name="Grass G."/>
        </authorList>
    </citation>
    <scope>NUCLEOTIDE SEQUENCE [LARGE SCALE GENOMIC DNA]</scope>
    <source>
        <strain evidence="1 2">7521-2</strain>
    </source>
</reference>
<comment type="caution">
    <text evidence="1">The sequence shown here is derived from an EMBL/GenBank/DDBJ whole genome shotgun (WGS) entry which is preliminary data.</text>
</comment>
<gene>
    <name evidence="1" type="ORF">CHH57_01765</name>
</gene>
<dbReference type="RefSeq" id="WP_095328604.1">
    <property type="nucleotide sequence ID" value="NZ_NPBQ01000013.1"/>
</dbReference>
<dbReference type="EMBL" id="NPBQ01000013">
    <property type="protein sequence ID" value="PAD85062.1"/>
    <property type="molecule type" value="Genomic_DNA"/>
</dbReference>
<accession>A0AA91TWR8</accession>
<dbReference type="AlphaFoldDB" id="A0AA91TWR8"/>
<name>A0AA91TWR8_NIACI</name>
<evidence type="ECO:0000313" key="2">
    <source>
        <dbReference type="Proteomes" id="UP000216961"/>
    </source>
</evidence>
<organism evidence="1 2">
    <name type="scientific">Niallia circulans</name>
    <name type="common">Bacillus circulans</name>
    <dbReference type="NCBI Taxonomy" id="1397"/>
    <lineage>
        <taxon>Bacteria</taxon>
        <taxon>Bacillati</taxon>
        <taxon>Bacillota</taxon>
        <taxon>Bacilli</taxon>
        <taxon>Bacillales</taxon>
        <taxon>Bacillaceae</taxon>
        <taxon>Niallia</taxon>
    </lineage>
</organism>
<dbReference type="Proteomes" id="UP000216961">
    <property type="component" value="Unassembled WGS sequence"/>
</dbReference>
<protein>
    <submittedName>
        <fullName evidence="1">Uncharacterized protein</fullName>
    </submittedName>
</protein>
<evidence type="ECO:0000313" key="1">
    <source>
        <dbReference type="EMBL" id="PAD85062.1"/>
    </source>
</evidence>
<proteinExistence type="predicted"/>